<keyword evidence="7 11" id="KW-0694">RNA-binding</keyword>
<protein>
    <recommendedName>
        <fullName evidence="11">Probable tRNA sulfurtransferase</fullName>
        <ecNumber evidence="11">2.8.1.4</ecNumber>
    </recommendedName>
    <alternativeName>
        <fullName evidence="11">Sulfur carrier protein ThiS sulfurtransferase</fullName>
    </alternativeName>
    <alternativeName>
        <fullName evidence="11">Thiamine biosynthesis protein ThiI</fullName>
    </alternativeName>
    <alternativeName>
        <fullName evidence="11">tRNA 4-thiouridine synthase</fullName>
    </alternativeName>
</protein>
<dbReference type="GO" id="GO:0004810">
    <property type="term" value="F:CCA tRNA nucleotidyltransferase activity"/>
    <property type="evidence" value="ECO:0007669"/>
    <property type="project" value="InterPro"/>
</dbReference>
<evidence type="ECO:0000256" key="11">
    <source>
        <dbReference type="HAMAP-Rule" id="MF_00021"/>
    </source>
</evidence>
<keyword evidence="9" id="KW-1015">Disulfide bond</keyword>
<dbReference type="InterPro" id="IPR049962">
    <property type="entry name" value="THUMP_ThiI"/>
</dbReference>
<dbReference type="InterPro" id="IPR036873">
    <property type="entry name" value="Rhodanese-like_dom_sf"/>
</dbReference>
<feature type="binding site" evidence="11">
    <location>
        <position position="298"/>
    </location>
    <ligand>
        <name>ATP</name>
        <dbReference type="ChEBI" id="CHEBI:30616"/>
    </ligand>
</feature>
<dbReference type="InterPro" id="IPR004114">
    <property type="entry name" value="THUMP_dom"/>
</dbReference>
<dbReference type="Pfam" id="PF02926">
    <property type="entry name" value="THUMP"/>
    <property type="match status" value="1"/>
</dbReference>
<comment type="caution">
    <text evidence="11">Lacks conserved residue(s) required for the propagation of feature annotation.</text>
</comment>
<dbReference type="Pfam" id="PF02568">
    <property type="entry name" value="ThiI"/>
    <property type="match status" value="1"/>
</dbReference>
<dbReference type="CDD" id="cd00158">
    <property type="entry name" value="RHOD"/>
    <property type="match status" value="1"/>
</dbReference>
<comment type="function">
    <text evidence="11">Catalyzes the ATP-dependent transfer of a sulfur to tRNA to produce 4-thiouridine in position 8 of tRNAs, which functions as a near-UV photosensor. Also catalyzes the transfer of sulfur to the sulfur carrier protein ThiS, forming ThiS-thiocarboxylate. This is a step in the synthesis of thiazole, in the thiamine biosynthesis pathway. The sulfur is donated as persulfide by IscS.</text>
</comment>
<dbReference type="Gene3D" id="3.40.250.10">
    <property type="entry name" value="Rhodanese-like domain"/>
    <property type="match status" value="1"/>
</dbReference>
<organism evidence="13 14">
    <name type="scientific">BD1-7 clade bacterium</name>
    <dbReference type="NCBI Taxonomy" id="2029982"/>
    <lineage>
        <taxon>Bacteria</taxon>
        <taxon>Pseudomonadati</taxon>
        <taxon>Pseudomonadota</taxon>
        <taxon>Gammaproteobacteria</taxon>
        <taxon>Cellvibrionales</taxon>
        <taxon>Spongiibacteraceae</taxon>
        <taxon>BD1-7 clade</taxon>
    </lineage>
</organism>
<dbReference type="Pfam" id="PF22025">
    <property type="entry name" value="ThiI_fer"/>
    <property type="match status" value="1"/>
</dbReference>
<dbReference type="GO" id="GO:0009228">
    <property type="term" value="P:thiamine biosynthetic process"/>
    <property type="evidence" value="ECO:0007669"/>
    <property type="project" value="UniProtKB-KW"/>
</dbReference>
<keyword evidence="3 11" id="KW-0820">tRNA-binding</keyword>
<dbReference type="SUPFAM" id="SSF52402">
    <property type="entry name" value="Adenine nucleotide alpha hydrolases-like"/>
    <property type="match status" value="1"/>
</dbReference>
<dbReference type="SUPFAM" id="SSF143437">
    <property type="entry name" value="THUMP domain-like"/>
    <property type="match status" value="1"/>
</dbReference>
<dbReference type="UniPathway" id="UPA00060"/>
<dbReference type="InterPro" id="IPR014729">
    <property type="entry name" value="Rossmann-like_a/b/a_fold"/>
</dbReference>
<dbReference type="InterPro" id="IPR026340">
    <property type="entry name" value="THII_Thiazole_biosynth_dom"/>
</dbReference>
<dbReference type="EC" id="2.8.1.4" evidence="11"/>
<dbReference type="OrthoDB" id="9773948at2"/>
<proteinExistence type="inferred from homology"/>
<evidence type="ECO:0000256" key="5">
    <source>
        <dbReference type="ARBA" id="ARBA00022741"/>
    </source>
</evidence>
<feature type="binding site" evidence="11">
    <location>
        <position position="289"/>
    </location>
    <ligand>
        <name>ATP</name>
        <dbReference type="ChEBI" id="CHEBI:30616"/>
    </ligand>
</feature>
<dbReference type="Gene3D" id="3.30.2130.30">
    <property type="match status" value="1"/>
</dbReference>
<dbReference type="SMART" id="SM00981">
    <property type="entry name" value="THUMP"/>
    <property type="match status" value="1"/>
</dbReference>
<feature type="binding site" evidence="11">
    <location>
        <position position="267"/>
    </location>
    <ligand>
        <name>ATP</name>
        <dbReference type="ChEBI" id="CHEBI:30616"/>
    </ligand>
</feature>
<dbReference type="InterPro" id="IPR054173">
    <property type="entry name" value="ThiI_fer"/>
</dbReference>
<dbReference type="AlphaFoldDB" id="A0A5S9MQT3"/>
<gene>
    <name evidence="11 13" type="primary">thiI</name>
    <name evidence="13" type="ORF">OPDIPICF_00069</name>
</gene>
<dbReference type="Pfam" id="PF00581">
    <property type="entry name" value="Rhodanese"/>
    <property type="match status" value="1"/>
</dbReference>
<evidence type="ECO:0000256" key="10">
    <source>
        <dbReference type="ARBA" id="ARBA00023284"/>
    </source>
</evidence>
<dbReference type="CDD" id="cd01712">
    <property type="entry name" value="PPase_ThiI"/>
    <property type="match status" value="1"/>
</dbReference>
<keyword evidence="14" id="KW-1185">Reference proteome</keyword>
<feature type="domain" description="THUMP" evidence="12">
    <location>
        <begin position="63"/>
        <end position="167"/>
    </location>
</feature>
<dbReference type="InterPro" id="IPR003720">
    <property type="entry name" value="tRNA_STrfase"/>
</dbReference>
<dbReference type="InterPro" id="IPR049961">
    <property type="entry name" value="ThiI_N"/>
</dbReference>
<evidence type="ECO:0000256" key="3">
    <source>
        <dbReference type="ARBA" id="ARBA00022555"/>
    </source>
</evidence>
<keyword evidence="2 11" id="KW-0963">Cytoplasm</keyword>
<keyword evidence="6 11" id="KW-0067">ATP-binding</keyword>
<dbReference type="NCBIfam" id="TIGR04271">
    <property type="entry name" value="ThiI_C_thiazole"/>
    <property type="match status" value="1"/>
</dbReference>
<accession>A0A5S9MQT3</accession>
<evidence type="ECO:0000313" key="13">
    <source>
        <dbReference type="EMBL" id="CAA0079083.1"/>
    </source>
</evidence>
<dbReference type="GO" id="GO:0000049">
    <property type="term" value="F:tRNA binding"/>
    <property type="evidence" value="ECO:0007669"/>
    <property type="project" value="UniProtKB-UniRule"/>
</dbReference>
<dbReference type="GO" id="GO:0140741">
    <property type="term" value="F:tRNA-uracil-4 sulfurtransferase activity"/>
    <property type="evidence" value="ECO:0007669"/>
    <property type="project" value="UniProtKB-EC"/>
</dbReference>
<dbReference type="InterPro" id="IPR001763">
    <property type="entry name" value="Rhodanese-like_dom"/>
</dbReference>
<dbReference type="Proteomes" id="UP000441399">
    <property type="component" value="Unassembled WGS sequence"/>
</dbReference>
<evidence type="ECO:0000313" key="14">
    <source>
        <dbReference type="Proteomes" id="UP000441399"/>
    </source>
</evidence>
<dbReference type="GO" id="GO:0005829">
    <property type="term" value="C:cytosol"/>
    <property type="evidence" value="ECO:0007669"/>
    <property type="project" value="TreeGrafter"/>
</dbReference>
<evidence type="ECO:0000259" key="12">
    <source>
        <dbReference type="PROSITE" id="PS51165"/>
    </source>
</evidence>
<evidence type="ECO:0000256" key="7">
    <source>
        <dbReference type="ARBA" id="ARBA00022884"/>
    </source>
</evidence>
<dbReference type="NCBIfam" id="TIGR00342">
    <property type="entry name" value="tRNA uracil 4-sulfurtransferase ThiI"/>
    <property type="match status" value="1"/>
</dbReference>
<dbReference type="GO" id="GO:0002937">
    <property type="term" value="P:tRNA 4-thiouridine biosynthesis"/>
    <property type="evidence" value="ECO:0007669"/>
    <property type="project" value="TreeGrafter"/>
</dbReference>
<keyword evidence="10" id="KW-0676">Redox-active center</keyword>
<dbReference type="SUPFAM" id="SSF52821">
    <property type="entry name" value="Rhodanese/Cell cycle control phosphatase"/>
    <property type="match status" value="1"/>
</dbReference>
<evidence type="ECO:0000256" key="4">
    <source>
        <dbReference type="ARBA" id="ARBA00022679"/>
    </source>
</evidence>
<comment type="similarity">
    <text evidence="11">Belongs to the ThiI family.</text>
</comment>
<sequence length="485" mass="54587">MLFVVKYFPEIIIKSKPVRKKMCRRLQDNLLAQLRPLDPQCIVKMEWDKLTVELLTDDAETIIAAKDVLRYTSGIAYFLEVNAATFETLDDIGAGAQAVYGSQIAGRRFVVRCKRSGKHEFTSHDIERYIGGYLLQRVDTAGVDLHTPEVTVSIEVRGDMLYVVKERVQGQGGFPLGEVEPVLSLISGGFDSPVASYLTMKRGMPTHFCFFNLGGRDHELGVKEVSYYLWERFGANRRVKFIAVPFEGVVAEILEQVENSQMGVILKRMMLRAAERVGKELDVSALVTGEAIAQVSSQTLTNLAIIDSVIDTLVIRPLITADKEDIVSVSRKIGTEEFAASMPEYCGVISVKPTTKARDYRIANEEERFNFDVLDQAIADAEYINIDELGDLDTRAVDVEVFETPQPESVIIDIRHPDEQERLPLVVAGQMIEHIPFFQLHRKFAELDKGYRYLLYCDKGVMSRLHAAHLVEDGHNVAVYRPPHS</sequence>
<evidence type="ECO:0000256" key="6">
    <source>
        <dbReference type="ARBA" id="ARBA00022840"/>
    </source>
</evidence>
<keyword evidence="5 11" id="KW-0547">Nucleotide-binding</keyword>
<dbReference type="GO" id="GO:0009229">
    <property type="term" value="P:thiamine diphosphate biosynthetic process"/>
    <property type="evidence" value="ECO:0007669"/>
    <property type="project" value="UniProtKB-UniRule"/>
</dbReference>
<comment type="subcellular location">
    <subcellularLocation>
        <location evidence="1 11">Cytoplasm</location>
    </subcellularLocation>
</comment>
<dbReference type="HAMAP" id="MF_00021">
    <property type="entry name" value="ThiI"/>
    <property type="match status" value="1"/>
</dbReference>
<dbReference type="InterPro" id="IPR050102">
    <property type="entry name" value="tRNA_sulfurtransferase_ThiI"/>
</dbReference>
<feature type="binding site" evidence="11">
    <location>
        <begin position="185"/>
        <end position="186"/>
    </location>
    <ligand>
        <name>ATP</name>
        <dbReference type="ChEBI" id="CHEBI:30616"/>
    </ligand>
</feature>
<dbReference type="GO" id="GO:0052837">
    <property type="term" value="P:thiazole biosynthetic process"/>
    <property type="evidence" value="ECO:0007669"/>
    <property type="project" value="InterPro"/>
</dbReference>
<evidence type="ECO:0000256" key="9">
    <source>
        <dbReference type="ARBA" id="ARBA00023157"/>
    </source>
</evidence>
<evidence type="ECO:0000256" key="1">
    <source>
        <dbReference type="ARBA" id="ARBA00004496"/>
    </source>
</evidence>
<dbReference type="CDD" id="cd11716">
    <property type="entry name" value="THUMP_ThiI"/>
    <property type="match status" value="1"/>
</dbReference>
<dbReference type="Gene3D" id="3.40.50.620">
    <property type="entry name" value="HUPs"/>
    <property type="match status" value="1"/>
</dbReference>
<dbReference type="InterPro" id="IPR020536">
    <property type="entry name" value="ThiI_AANH"/>
</dbReference>
<dbReference type="EMBL" id="CACSIO010000001">
    <property type="protein sequence ID" value="CAA0079083.1"/>
    <property type="molecule type" value="Genomic_DNA"/>
</dbReference>
<evidence type="ECO:0000256" key="2">
    <source>
        <dbReference type="ARBA" id="ARBA00022490"/>
    </source>
</evidence>
<dbReference type="GO" id="GO:0005524">
    <property type="term" value="F:ATP binding"/>
    <property type="evidence" value="ECO:0007669"/>
    <property type="project" value="UniProtKB-UniRule"/>
</dbReference>
<comment type="pathway">
    <text evidence="11">Cofactor biosynthesis; thiamine diphosphate biosynthesis.</text>
</comment>
<comment type="catalytic activity">
    <reaction evidence="11">
        <text>[ThiS sulfur-carrier protein]-C-terminal Gly-Gly-AMP + S-sulfanyl-L-cysteinyl-[cysteine desulfurase] + AH2 = [ThiS sulfur-carrier protein]-C-terminal-Gly-aminoethanethioate + L-cysteinyl-[cysteine desulfurase] + A + AMP + 2 H(+)</text>
        <dbReference type="Rhea" id="RHEA:43340"/>
        <dbReference type="Rhea" id="RHEA-COMP:12157"/>
        <dbReference type="Rhea" id="RHEA-COMP:12158"/>
        <dbReference type="Rhea" id="RHEA-COMP:12910"/>
        <dbReference type="Rhea" id="RHEA-COMP:19908"/>
        <dbReference type="ChEBI" id="CHEBI:13193"/>
        <dbReference type="ChEBI" id="CHEBI:15378"/>
        <dbReference type="ChEBI" id="CHEBI:17499"/>
        <dbReference type="ChEBI" id="CHEBI:29950"/>
        <dbReference type="ChEBI" id="CHEBI:61963"/>
        <dbReference type="ChEBI" id="CHEBI:90618"/>
        <dbReference type="ChEBI" id="CHEBI:232372"/>
        <dbReference type="ChEBI" id="CHEBI:456215"/>
    </reaction>
</comment>
<keyword evidence="4 11" id="KW-0808">Transferase</keyword>
<comment type="catalytic activity">
    <reaction evidence="11">
        <text>[ThiI sulfur-carrier protein]-S-sulfanyl-L-cysteine + a uridine in tRNA + 2 reduced [2Fe-2S]-[ferredoxin] + ATP + H(+) = [ThiI sulfur-carrier protein]-L-cysteine + a 4-thiouridine in tRNA + 2 oxidized [2Fe-2S]-[ferredoxin] + AMP + diphosphate</text>
        <dbReference type="Rhea" id="RHEA:24176"/>
        <dbReference type="Rhea" id="RHEA-COMP:10000"/>
        <dbReference type="Rhea" id="RHEA-COMP:10001"/>
        <dbReference type="Rhea" id="RHEA-COMP:13337"/>
        <dbReference type="Rhea" id="RHEA-COMP:13338"/>
        <dbReference type="Rhea" id="RHEA-COMP:13339"/>
        <dbReference type="Rhea" id="RHEA-COMP:13340"/>
        <dbReference type="ChEBI" id="CHEBI:15378"/>
        <dbReference type="ChEBI" id="CHEBI:29950"/>
        <dbReference type="ChEBI" id="CHEBI:30616"/>
        <dbReference type="ChEBI" id="CHEBI:33019"/>
        <dbReference type="ChEBI" id="CHEBI:33737"/>
        <dbReference type="ChEBI" id="CHEBI:33738"/>
        <dbReference type="ChEBI" id="CHEBI:61963"/>
        <dbReference type="ChEBI" id="CHEBI:65315"/>
        <dbReference type="ChEBI" id="CHEBI:136798"/>
        <dbReference type="ChEBI" id="CHEBI:456215"/>
        <dbReference type="EC" id="2.8.1.4"/>
    </reaction>
</comment>
<evidence type="ECO:0000256" key="8">
    <source>
        <dbReference type="ARBA" id="ARBA00022977"/>
    </source>
</evidence>
<keyword evidence="8 11" id="KW-0784">Thiamine biosynthesis</keyword>
<dbReference type="PROSITE" id="PS51165">
    <property type="entry name" value="THUMP"/>
    <property type="match status" value="1"/>
</dbReference>
<dbReference type="PANTHER" id="PTHR43209:SF1">
    <property type="entry name" value="TRNA SULFURTRANSFERASE"/>
    <property type="match status" value="1"/>
</dbReference>
<reference evidence="13 14" key="1">
    <citation type="submission" date="2019-11" db="EMBL/GenBank/DDBJ databases">
        <authorList>
            <person name="Holert J."/>
        </authorList>
    </citation>
    <scope>NUCLEOTIDE SEQUENCE [LARGE SCALE GENOMIC DNA]</scope>
    <source>
        <strain evidence="13">SB11_3</strain>
    </source>
</reference>
<dbReference type="PANTHER" id="PTHR43209">
    <property type="entry name" value="TRNA SULFURTRANSFERASE"/>
    <property type="match status" value="1"/>
</dbReference>
<name>A0A5S9MQT3_9GAMM</name>